<protein>
    <recommendedName>
        <fullName evidence="3">YubB ferredoxin-like domain-containing protein</fullName>
    </recommendedName>
</protein>
<proteinExistence type="predicted"/>
<evidence type="ECO:0000313" key="1">
    <source>
        <dbReference type="EMBL" id="SEB07333.1"/>
    </source>
</evidence>
<dbReference type="RefSeq" id="WP_074707918.1">
    <property type="nucleotide sequence ID" value="NZ_FNRP01000028.1"/>
</dbReference>
<sequence length="195" mass="22786">MANNCYTTYKITGTQKAVKNLWDTLESMDVNSKDVWLAKLAEHYGIDYQQRQISVRGNIIFAEYESDEKEDWHLLTLETDTAWAGCHDFFHAVNEVLGDELSISYREIEPGCIIFCVHDEGEFFTEDCCVSCSGDPFDDLCDEAFDTIEDAIQEWCSKMGVERGDKSEDEMMDYIHEYEYEDLDTYFYINKFTFE</sequence>
<name>A0A1H4GCI5_9BACE</name>
<dbReference type="Proteomes" id="UP000183040">
    <property type="component" value="Unassembled WGS sequence"/>
</dbReference>
<dbReference type="AlphaFoldDB" id="A0A1H4GCI5"/>
<reference evidence="1 2" key="1">
    <citation type="submission" date="2016-10" db="EMBL/GenBank/DDBJ databases">
        <authorList>
            <person name="de Groot N.N."/>
        </authorList>
    </citation>
    <scope>NUCLEOTIDE SEQUENCE [LARGE SCALE GENOMIC DNA]</scope>
    <source>
        <strain evidence="1 2">NLAE-zl-G339</strain>
    </source>
</reference>
<accession>A0A1H4GCI5</accession>
<dbReference type="EMBL" id="FNRP01000028">
    <property type="protein sequence ID" value="SEB07333.1"/>
    <property type="molecule type" value="Genomic_DNA"/>
</dbReference>
<gene>
    <name evidence="1" type="ORF">SAMN04487924_12814</name>
</gene>
<organism evidence="1 2">
    <name type="scientific">Bacteroides xylanisolvens</name>
    <dbReference type="NCBI Taxonomy" id="371601"/>
    <lineage>
        <taxon>Bacteria</taxon>
        <taxon>Pseudomonadati</taxon>
        <taxon>Bacteroidota</taxon>
        <taxon>Bacteroidia</taxon>
        <taxon>Bacteroidales</taxon>
        <taxon>Bacteroidaceae</taxon>
        <taxon>Bacteroides</taxon>
    </lineage>
</organism>
<evidence type="ECO:0000313" key="2">
    <source>
        <dbReference type="Proteomes" id="UP000183040"/>
    </source>
</evidence>
<evidence type="ECO:0008006" key="3">
    <source>
        <dbReference type="Google" id="ProtNLM"/>
    </source>
</evidence>